<dbReference type="InterPro" id="IPR051819">
    <property type="entry name" value="PTS_sugar-specific_EIIB"/>
</dbReference>
<dbReference type="PROSITE" id="PS51100">
    <property type="entry name" value="PTS_EIIB_TYPE_3"/>
    <property type="match status" value="1"/>
</dbReference>
<evidence type="ECO:0000256" key="4">
    <source>
        <dbReference type="ARBA" id="ARBA00022679"/>
    </source>
</evidence>
<keyword evidence="2" id="KW-0597">Phosphoprotein</keyword>
<reference evidence="9 10" key="1">
    <citation type="submission" date="2019-03" db="EMBL/GenBank/DDBJ databases">
        <title>Genomic Encyclopedia of Type Strains, Phase IV (KMG-IV): sequencing the most valuable type-strain genomes for metagenomic binning, comparative biology and taxonomic classification.</title>
        <authorList>
            <person name="Goeker M."/>
        </authorList>
    </citation>
    <scope>NUCLEOTIDE SEQUENCE [LARGE SCALE GENOMIC DNA]</scope>
    <source>
        <strain evidence="9 10">DSM 28867</strain>
    </source>
</reference>
<evidence type="ECO:0000256" key="5">
    <source>
        <dbReference type="ARBA" id="ARBA00022683"/>
    </source>
</evidence>
<evidence type="ECO:0000256" key="2">
    <source>
        <dbReference type="ARBA" id="ARBA00022553"/>
    </source>
</evidence>
<dbReference type="InterPro" id="IPR036095">
    <property type="entry name" value="PTS_EIIB-like_sf"/>
</dbReference>
<dbReference type="PANTHER" id="PTHR34581:SF2">
    <property type="entry name" value="PTS SYSTEM N,N'-DIACETYLCHITOBIOSE-SPECIFIC EIIB COMPONENT"/>
    <property type="match status" value="1"/>
</dbReference>
<dbReference type="InterPro" id="IPR003501">
    <property type="entry name" value="PTS_EIIB_2/3"/>
</dbReference>
<protein>
    <submittedName>
        <fullName evidence="9">PTS system cellobiose-specific IIB component</fullName>
    </submittedName>
</protein>
<dbReference type="InterPro" id="IPR013012">
    <property type="entry name" value="PTS_EIIB_3"/>
</dbReference>
<proteinExistence type="predicted"/>
<dbReference type="GO" id="GO:0009401">
    <property type="term" value="P:phosphoenolpyruvate-dependent sugar phosphotransferase system"/>
    <property type="evidence" value="ECO:0007669"/>
    <property type="project" value="UniProtKB-KW"/>
</dbReference>
<keyword evidence="6" id="KW-0418">Kinase</keyword>
<feature type="domain" description="PTS EIIB type-3" evidence="8">
    <location>
        <begin position="1"/>
        <end position="100"/>
    </location>
</feature>
<dbReference type="Gene3D" id="3.40.50.2300">
    <property type="match status" value="1"/>
</dbReference>
<keyword evidence="1" id="KW-0813">Transport</keyword>
<feature type="modified residue" description="Phosphocysteine; by EIIA" evidence="7">
    <location>
        <position position="8"/>
    </location>
</feature>
<evidence type="ECO:0000313" key="10">
    <source>
        <dbReference type="Proteomes" id="UP000294743"/>
    </source>
</evidence>
<comment type="caution">
    <text evidence="9">The sequence shown here is derived from an EMBL/GenBank/DDBJ whole genome shotgun (WGS) entry which is preliminary data.</text>
</comment>
<dbReference type="Proteomes" id="UP000294743">
    <property type="component" value="Unassembled WGS sequence"/>
</dbReference>
<keyword evidence="3" id="KW-0762">Sugar transport</keyword>
<dbReference type="SUPFAM" id="SSF52794">
    <property type="entry name" value="PTS system IIB component-like"/>
    <property type="match status" value="1"/>
</dbReference>
<accession>A0A4R8AC70</accession>
<evidence type="ECO:0000256" key="6">
    <source>
        <dbReference type="ARBA" id="ARBA00022777"/>
    </source>
</evidence>
<sequence>MINVLLACNAGVSTAMMEKKIAEEAKRRNIELIVNAASVSRIESFVKDNDIIVLGPQVRFASKKIEKEYPDIPVYVIEMADFGMMRADNVLDNILRVLSK</sequence>
<dbReference type="PANTHER" id="PTHR34581">
    <property type="entry name" value="PTS SYSTEM N,N'-DIACETYLCHITOBIOSE-SPECIFIC EIIB COMPONENT"/>
    <property type="match status" value="1"/>
</dbReference>
<organism evidence="9 10">
    <name type="scientific">Breznakia blatticola</name>
    <dbReference type="NCBI Taxonomy" id="1754012"/>
    <lineage>
        <taxon>Bacteria</taxon>
        <taxon>Bacillati</taxon>
        <taxon>Bacillota</taxon>
        <taxon>Erysipelotrichia</taxon>
        <taxon>Erysipelotrichales</taxon>
        <taxon>Erysipelotrichaceae</taxon>
        <taxon>Breznakia</taxon>
    </lineage>
</organism>
<evidence type="ECO:0000313" key="9">
    <source>
        <dbReference type="EMBL" id="TDW26100.1"/>
    </source>
</evidence>
<keyword evidence="5" id="KW-0598">Phosphotransferase system</keyword>
<evidence type="ECO:0000256" key="1">
    <source>
        <dbReference type="ARBA" id="ARBA00022448"/>
    </source>
</evidence>
<dbReference type="GO" id="GO:0016301">
    <property type="term" value="F:kinase activity"/>
    <property type="evidence" value="ECO:0007669"/>
    <property type="project" value="UniProtKB-KW"/>
</dbReference>
<evidence type="ECO:0000256" key="3">
    <source>
        <dbReference type="ARBA" id="ARBA00022597"/>
    </source>
</evidence>
<evidence type="ECO:0000259" key="8">
    <source>
        <dbReference type="PROSITE" id="PS51100"/>
    </source>
</evidence>
<dbReference type="RefSeq" id="WP_208318278.1">
    <property type="nucleotide sequence ID" value="NZ_SODD01000002.1"/>
</dbReference>
<dbReference type="Pfam" id="PF02302">
    <property type="entry name" value="PTS_IIB"/>
    <property type="match status" value="1"/>
</dbReference>
<evidence type="ECO:0000256" key="7">
    <source>
        <dbReference type="PROSITE-ProRule" id="PRU00423"/>
    </source>
</evidence>
<dbReference type="GO" id="GO:0008982">
    <property type="term" value="F:protein-N(PI)-phosphohistidine-sugar phosphotransferase activity"/>
    <property type="evidence" value="ECO:0007669"/>
    <property type="project" value="InterPro"/>
</dbReference>
<dbReference type="AlphaFoldDB" id="A0A4R8AC70"/>
<keyword evidence="4" id="KW-0808">Transferase</keyword>
<dbReference type="EMBL" id="SODD01000002">
    <property type="protein sequence ID" value="TDW26100.1"/>
    <property type="molecule type" value="Genomic_DNA"/>
</dbReference>
<gene>
    <name evidence="9" type="ORF">EDD63_102121</name>
</gene>
<name>A0A4R8AC70_9FIRM</name>
<keyword evidence="10" id="KW-1185">Reference proteome</keyword>